<evidence type="ECO:0000313" key="1">
    <source>
        <dbReference type="EMBL" id="GIX78310.1"/>
    </source>
</evidence>
<proteinExistence type="predicted"/>
<keyword evidence="2" id="KW-1185">Reference proteome</keyword>
<gene>
    <name evidence="1" type="ORF">CEXT_33921</name>
</gene>
<dbReference type="EMBL" id="BPLR01020400">
    <property type="protein sequence ID" value="GIX78310.1"/>
    <property type="molecule type" value="Genomic_DNA"/>
</dbReference>
<evidence type="ECO:0000313" key="2">
    <source>
        <dbReference type="Proteomes" id="UP001054945"/>
    </source>
</evidence>
<comment type="caution">
    <text evidence="1">The sequence shown here is derived from an EMBL/GenBank/DDBJ whole genome shotgun (WGS) entry which is preliminary data.</text>
</comment>
<reference evidence="1 2" key="1">
    <citation type="submission" date="2021-06" db="EMBL/GenBank/DDBJ databases">
        <title>Caerostris extrusa draft genome.</title>
        <authorList>
            <person name="Kono N."/>
            <person name="Arakawa K."/>
        </authorList>
    </citation>
    <scope>NUCLEOTIDE SEQUENCE [LARGE SCALE GENOMIC DNA]</scope>
</reference>
<accession>A0AAV4N0L9</accession>
<organism evidence="1 2">
    <name type="scientific">Caerostris extrusa</name>
    <name type="common">Bark spider</name>
    <name type="synonym">Caerostris bankana</name>
    <dbReference type="NCBI Taxonomy" id="172846"/>
    <lineage>
        <taxon>Eukaryota</taxon>
        <taxon>Metazoa</taxon>
        <taxon>Ecdysozoa</taxon>
        <taxon>Arthropoda</taxon>
        <taxon>Chelicerata</taxon>
        <taxon>Arachnida</taxon>
        <taxon>Araneae</taxon>
        <taxon>Araneomorphae</taxon>
        <taxon>Entelegynae</taxon>
        <taxon>Araneoidea</taxon>
        <taxon>Araneidae</taxon>
        <taxon>Caerostris</taxon>
    </lineage>
</organism>
<dbReference type="Proteomes" id="UP001054945">
    <property type="component" value="Unassembled WGS sequence"/>
</dbReference>
<sequence length="132" mass="15386">MISVTTTMKISFTIQTGLDSFEPKGGNTLLADLSSISRKLPLTPSMSQTPQYYLKAIFRASLQMFRQGQFFSSCRKLLKLDTRFDCMEILRQILINDYRISFIHKPLNRFLPQNDFQTEFTRNDNQADFLLE</sequence>
<name>A0AAV4N0L9_CAEEX</name>
<dbReference type="AlphaFoldDB" id="A0AAV4N0L9"/>
<protein>
    <submittedName>
        <fullName evidence="1">Uncharacterized protein</fullName>
    </submittedName>
</protein>